<feature type="compositionally biased region" description="Basic and acidic residues" evidence="3">
    <location>
        <begin position="120"/>
        <end position="141"/>
    </location>
</feature>
<feature type="compositionally biased region" description="Polar residues" evidence="3">
    <location>
        <begin position="504"/>
        <end position="513"/>
    </location>
</feature>
<feature type="coiled-coil region" evidence="2">
    <location>
        <begin position="584"/>
        <end position="639"/>
    </location>
</feature>
<dbReference type="GO" id="GO:0016973">
    <property type="term" value="P:poly(A)+ mRNA export from nucleus"/>
    <property type="evidence" value="ECO:0007669"/>
    <property type="project" value="TreeGrafter"/>
</dbReference>
<feature type="compositionally biased region" description="Basic residues" evidence="3">
    <location>
        <begin position="659"/>
        <end position="669"/>
    </location>
</feature>
<dbReference type="AlphaFoldDB" id="A0A8H7M2W3"/>
<dbReference type="PANTHER" id="PTHR46551">
    <property type="entry name" value="SAP DOMAIN-CONTAINING RIBONUCLEOPROTEIN"/>
    <property type="match status" value="1"/>
</dbReference>
<feature type="compositionally biased region" description="Basic and acidic residues" evidence="3">
    <location>
        <begin position="928"/>
        <end position="941"/>
    </location>
</feature>
<feature type="compositionally biased region" description="Basic and acidic residues" evidence="3">
    <location>
        <begin position="955"/>
        <end position="965"/>
    </location>
</feature>
<dbReference type="InterPro" id="IPR052240">
    <property type="entry name" value="SAP_domain_ribonucleoprotein"/>
</dbReference>
<keyword evidence="1" id="KW-0597">Phosphoprotein</keyword>
<feature type="region of interest" description="Disordered" evidence="3">
    <location>
        <begin position="89"/>
        <end position="228"/>
    </location>
</feature>
<feature type="compositionally biased region" description="Polar residues" evidence="3">
    <location>
        <begin position="265"/>
        <end position="274"/>
    </location>
</feature>
<feature type="region of interest" description="Disordered" evidence="3">
    <location>
        <begin position="504"/>
        <end position="545"/>
    </location>
</feature>
<dbReference type="EMBL" id="JACYCF010000005">
    <property type="protein sequence ID" value="KAF8756930.1"/>
    <property type="molecule type" value="Genomic_DNA"/>
</dbReference>
<proteinExistence type="predicted"/>
<gene>
    <name evidence="4" type="ORF">RHS01_04070</name>
</gene>
<evidence type="ECO:0008006" key="6">
    <source>
        <dbReference type="Google" id="ProtNLM"/>
    </source>
</evidence>
<reference evidence="4" key="1">
    <citation type="submission" date="2020-09" db="EMBL/GenBank/DDBJ databases">
        <title>Comparative genome analyses of four rice-infecting Rhizoctonia solani isolates reveal extensive enrichment of homogalacturonan modification genes.</title>
        <authorList>
            <person name="Lee D.-Y."/>
            <person name="Jeon J."/>
            <person name="Kim K.-T."/>
            <person name="Cheong K."/>
            <person name="Song H."/>
            <person name="Choi G."/>
            <person name="Ko J."/>
            <person name="Opiyo S.O."/>
            <person name="Zuo S."/>
            <person name="Madhav S."/>
            <person name="Lee Y.-H."/>
            <person name="Wang G.-L."/>
        </authorList>
    </citation>
    <scope>NUCLEOTIDE SEQUENCE</scope>
    <source>
        <strain evidence="4">AG1-IA B2</strain>
    </source>
</reference>
<evidence type="ECO:0000256" key="3">
    <source>
        <dbReference type="SAM" id="MobiDB-lite"/>
    </source>
</evidence>
<protein>
    <recommendedName>
        <fullName evidence="6">CAP-Gly domain-containing protein</fullName>
    </recommendedName>
</protein>
<dbReference type="Proteomes" id="UP000614334">
    <property type="component" value="Unassembled WGS sequence"/>
</dbReference>
<feature type="region of interest" description="Disordered" evidence="3">
    <location>
        <begin position="769"/>
        <end position="799"/>
    </location>
</feature>
<dbReference type="Gene3D" id="1.10.287.1490">
    <property type="match status" value="1"/>
</dbReference>
<feature type="compositionally biased region" description="Polar residues" evidence="3">
    <location>
        <begin position="531"/>
        <end position="541"/>
    </location>
</feature>
<evidence type="ECO:0000256" key="2">
    <source>
        <dbReference type="SAM" id="Coils"/>
    </source>
</evidence>
<evidence type="ECO:0000256" key="1">
    <source>
        <dbReference type="ARBA" id="ARBA00022553"/>
    </source>
</evidence>
<accession>A0A8H7M2W3</accession>
<feature type="compositionally biased region" description="Low complexity" evidence="3">
    <location>
        <begin position="100"/>
        <end position="119"/>
    </location>
</feature>
<feature type="region of interest" description="Disordered" evidence="3">
    <location>
        <begin position="1078"/>
        <end position="1118"/>
    </location>
</feature>
<comment type="caution">
    <text evidence="4">The sequence shown here is derived from an EMBL/GenBank/DDBJ whole genome shotgun (WGS) entry which is preliminary data.</text>
</comment>
<feature type="region of interest" description="Disordered" evidence="3">
    <location>
        <begin position="299"/>
        <end position="332"/>
    </location>
</feature>
<feature type="region of interest" description="Disordered" evidence="3">
    <location>
        <begin position="928"/>
        <end position="968"/>
    </location>
</feature>
<dbReference type="InterPro" id="IPR036859">
    <property type="entry name" value="CAP-Gly_dom_sf"/>
</dbReference>
<feature type="coiled-coil region" evidence="2">
    <location>
        <begin position="693"/>
        <end position="720"/>
    </location>
</feature>
<dbReference type="PANTHER" id="PTHR46551:SF1">
    <property type="entry name" value="SAP DOMAIN-CONTAINING RIBONUCLEOPROTEIN"/>
    <property type="match status" value="1"/>
</dbReference>
<evidence type="ECO:0000313" key="5">
    <source>
        <dbReference type="Proteomes" id="UP000614334"/>
    </source>
</evidence>
<feature type="compositionally biased region" description="Polar residues" evidence="3">
    <location>
        <begin position="241"/>
        <end position="258"/>
    </location>
</feature>
<feature type="compositionally biased region" description="Polar residues" evidence="3">
    <location>
        <begin position="1087"/>
        <end position="1097"/>
    </location>
</feature>
<feature type="region of interest" description="Disordered" evidence="3">
    <location>
        <begin position="651"/>
        <end position="677"/>
    </location>
</feature>
<dbReference type="GO" id="GO:0005634">
    <property type="term" value="C:nucleus"/>
    <property type="evidence" value="ECO:0007669"/>
    <property type="project" value="TreeGrafter"/>
</dbReference>
<dbReference type="Gene3D" id="2.30.30.190">
    <property type="entry name" value="CAP Gly-rich-like domain"/>
    <property type="match status" value="1"/>
</dbReference>
<dbReference type="SUPFAM" id="SSF74924">
    <property type="entry name" value="Cap-Gly domain"/>
    <property type="match status" value="1"/>
</dbReference>
<feature type="region of interest" description="Disordered" evidence="3">
    <location>
        <begin position="241"/>
        <end position="277"/>
    </location>
</feature>
<organism evidence="4 5">
    <name type="scientific">Rhizoctonia solani</name>
    <dbReference type="NCBI Taxonomy" id="456999"/>
    <lineage>
        <taxon>Eukaryota</taxon>
        <taxon>Fungi</taxon>
        <taxon>Dikarya</taxon>
        <taxon>Basidiomycota</taxon>
        <taxon>Agaricomycotina</taxon>
        <taxon>Agaricomycetes</taxon>
        <taxon>Cantharellales</taxon>
        <taxon>Ceratobasidiaceae</taxon>
        <taxon>Rhizoctonia</taxon>
    </lineage>
</organism>
<name>A0A8H7M2W3_9AGAM</name>
<sequence length="1155" mass="126883">MEAKLKALKVAELKEILTKSSTPIPTKANKADLIAKILATPDALKLAGGGEAAASAPAPAALPNLWLLRLLLLLLQLKQLRNRIDRFDWEGTGAKPDTGASAEAKPAEPASTTESTPAPTKEDASKSTQEETKSADGDAKPAEGGAPKVGEKGGCEEAGGEEGKKEEKPKAVKISAKEAAPNDDDAKLAARAARFGISTAPKAAAGGSADPAEDEKRKKREARFGAPCQYEPHACTRYSYSRLSSIPTPGSRPGTAQSGIPGRPRSSTGTNTTMAPRDSEAMSMALQDAIKAHDPTRYANNELSPQLPSAHARQRDERDETPGIPPIAPRKSTIQYRPESQSAGHEFEVGDAVKIESLGMEGTLRFMGEIDGKNGLWAGVELAPAFAGKEKTMVQLRVYAILHAHPSVWFTLPNKLSAPWGDLSLVRPRQLRTIPMAALLPLYQVGQPFFCPRQDHSCPGKEKDRGHYDYRWIPRKQLHLHLWEPQSVGPCLLHERDQAWLNPATQPQSSKTYNPMPPPPVPTDSPRKMRQNTITPTSLNSAGADDDRQSLMSALDANNQAIQDKIALLMAGTRTGSNPASPVMRTDDERVAQLEKEIEQLRAEVRDKTASIAEEAAVLNAAIERAVALEEDKRLALERVAELEVPTLRWTIPTPSSRRQTRGSGRKGQRGRDQTVRGRIRLGDPQVLTRVRAQGQTERVAALETQVSTLETDLQFERRELGQQVDELRFAGQETIALYEERISGMEGRRYELEDLVADLESQIEALKKNGSVPRPGGTTAAEIDNESLREQREDESARSRIAKAKEGEQAAWKECLELRKEVDNLKRDEGLAKAKIEELVEALREGAVTLEAARGDVEGLRAEVADLESLKTPGTQEGDGQPVEVVQLKRELEDIKKALEVAKKNEADLRATLEGLEKDKAEVWKQRAAEHQKTVSELQKKGTSAEQLRAESPNTRRDSVDSDSSRGLARGNRLLVSSTLSLVSKKRSANGAMRRLEATIDDKLDTKAEGTDGERIKRIETENELMKTKITEMEQKHARVVLDLNKEITELENLVESKIYREDDLERELERYKEKLARAQRPSGESMLTNGTSKSKSNIKDHDGMDCPLLHDGGEDEPTVKISAAIGKDKKGWCADCEEFGHEVDECPNSQEVF</sequence>
<feature type="compositionally biased region" description="Basic and acidic residues" evidence="3">
    <location>
        <begin position="149"/>
        <end position="170"/>
    </location>
</feature>
<feature type="compositionally biased region" description="Basic and acidic residues" evidence="3">
    <location>
        <begin position="787"/>
        <end position="799"/>
    </location>
</feature>
<keyword evidence="2" id="KW-0175">Coiled coil</keyword>
<evidence type="ECO:0000313" key="4">
    <source>
        <dbReference type="EMBL" id="KAF8756930.1"/>
    </source>
</evidence>